<gene>
    <name evidence="2" type="ORF">A3A05_00725</name>
</gene>
<dbReference type="Pfam" id="PF07963">
    <property type="entry name" value="N_methyl"/>
    <property type="match status" value="1"/>
</dbReference>
<keyword evidence="1" id="KW-1133">Transmembrane helix</keyword>
<evidence type="ECO:0000313" key="3">
    <source>
        <dbReference type="Proteomes" id="UP000176187"/>
    </source>
</evidence>
<sequence length="196" mass="20970">MLGQTIQKQRGFTRTLTFAKQLRCAPSAHCKSKCRGFSLLELLIYVAILSGLVVVISSTFISLSKGNGQSQAKSEVNSAIRFATELLRQDLKNASAVTVPSVGTPSATLTLTRGGVTIIYDVSGGILRRKEGAADPVNVTTSSVTVSAPVFTRIENTNTVFSTTNVSIKINTTFAYNSNSSDWTYSASLQTTVSLY</sequence>
<dbReference type="InterPro" id="IPR012902">
    <property type="entry name" value="N_methyl_site"/>
</dbReference>
<dbReference type="InterPro" id="IPR045584">
    <property type="entry name" value="Pilin-like"/>
</dbReference>
<keyword evidence="1" id="KW-0812">Transmembrane</keyword>
<accession>A0A1F6WVG9</accession>
<dbReference type="Proteomes" id="UP000176187">
    <property type="component" value="Unassembled WGS sequence"/>
</dbReference>
<organism evidence="2 3">
    <name type="scientific">Candidatus Nomurabacteria bacterium RIFCSPLOWO2_01_FULL_41_12</name>
    <dbReference type="NCBI Taxonomy" id="1801774"/>
    <lineage>
        <taxon>Bacteria</taxon>
        <taxon>Candidatus Nomuraibacteriota</taxon>
    </lineage>
</organism>
<dbReference type="SUPFAM" id="SSF54523">
    <property type="entry name" value="Pili subunits"/>
    <property type="match status" value="1"/>
</dbReference>
<comment type="caution">
    <text evidence="2">The sequence shown here is derived from an EMBL/GenBank/DDBJ whole genome shotgun (WGS) entry which is preliminary data.</text>
</comment>
<proteinExistence type="predicted"/>
<name>A0A1F6WVG9_9BACT</name>
<reference evidence="2 3" key="1">
    <citation type="journal article" date="2016" name="Nat. Commun.">
        <title>Thousands of microbial genomes shed light on interconnected biogeochemical processes in an aquifer system.</title>
        <authorList>
            <person name="Anantharaman K."/>
            <person name="Brown C.T."/>
            <person name="Hug L.A."/>
            <person name="Sharon I."/>
            <person name="Castelle C.J."/>
            <person name="Probst A.J."/>
            <person name="Thomas B.C."/>
            <person name="Singh A."/>
            <person name="Wilkins M.J."/>
            <person name="Karaoz U."/>
            <person name="Brodie E.L."/>
            <person name="Williams K.H."/>
            <person name="Hubbard S.S."/>
            <person name="Banfield J.F."/>
        </authorList>
    </citation>
    <scope>NUCLEOTIDE SEQUENCE [LARGE SCALE GENOMIC DNA]</scope>
</reference>
<dbReference type="AlphaFoldDB" id="A0A1F6WVG9"/>
<protein>
    <submittedName>
        <fullName evidence="2">Uncharacterized protein</fullName>
    </submittedName>
</protein>
<dbReference type="NCBIfam" id="TIGR02532">
    <property type="entry name" value="IV_pilin_GFxxxE"/>
    <property type="match status" value="1"/>
</dbReference>
<evidence type="ECO:0000256" key="1">
    <source>
        <dbReference type="SAM" id="Phobius"/>
    </source>
</evidence>
<keyword evidence="1" id="KW-0472">Membrane</keyword>
<feature type="transmembrane region" description="Helical" evidence="1">
    <location>
        <begin position="42"/>
        <end position="63"/>
    </location>
</feature>
<dbReference type="STRING" id="1801774.A3A05_00725"/>
<dbReference type="EMBL" id="MFUY01000020">
    <property type="protein sequence ID" value="OGI85869.1"/>
    <property type="molecule type" value="Genomic_DNA"/>
</dbReference>
<evidence type="ECO:0000313" key="2">
    <source>
        <dbReference type="EMBL" id="OGI85869.1"/>
    </source>
</evidence>